<feature type="compositionally biased region" description="Basic and acidic residues" evidence="2">
    <location>
        <begin position="74"/>
        <end position="87"/>
    </location>
</feature>
<feature type="region of interest" description="Disordered" evidence="2">
    <location>
        <begin position="500"/>
        <end position="530"/>
    </location>
</feature>
<evidence type="ECO:0000256" key="2">
    <source>
        <dbReference type="SAM" id="MobiDB-lite"/>
    </source>
</evidence>
<evidence type="ECO:0000256" key="1">
    <source>
        <dbReference type="SAM" id="Coils"/>
    </source>
</evidence>
<evidence type="ECO:0000313" key="5">
    <source>
        <dbReference type="Proteomes" id="UP000241462"/>
    </source>
</evidence>
<dbReference type="AlphaFoldDB" id="A0A2T2ZU32"/>
<dbReference type="InParanoid" id="A0A2T2ZU32"/>
<feature type="region of interest" description="Disordered" evidence="2">
    <location>
        <begin position="34"/>
        <end position="87"/>
    </location>
</feature>
<keyword evidence="1" id="KW-0175">Coiled coil</keyword>
<name>A0A2T2ZU32_9PEZI</name>
<keyword evidence="5" id="KW-1185">Reference proteome</keyword>
<dbReference type="PANTHER" id="PTHR40618:SF1">
    <property type="entry name" value="B-ZIP TRANSCRIPTION FACTOR (EUROFUNG)"/>
    <property type="match status" value="1"/>
</dbReference>
<protein>
    <recommendedName>
        <fullName evidence="3">BZIP domain-containing protein</fullName>
    </recommendedName>
</protein>
<feature type="compositionally biased region" description="Polar residues" evidence="2">
    <location>
        <begin position="287"/>
        <end position="307"/>
    </location>
</feature>
<sequence length="620" mass="67731">MKLGGGTITSPLAVLNAEQYDDIYLTAKMTKTGKTPRLQRDGAPRKRARTSAANATVQDLDEAEEKTKRTRGRPRLDTTDQTAADRRRTQIRLAQRAYRSRKESAIQTLEKKVQDLRDTNEEMTKTFMKLHDHAVNYGILTMAPDFARELQLSTKVFLSLARRSSEERENDGSDRDSADANASSPPQHQNEKAESSSPELVEVHTPAPVDHSSVWGYTFPEELDVDRATSMAGLALPSDQVAATQTSAGYGYEVITNTALADNVGFPLDMSTDDSLANFLSANNNSTDGSSPTNSQPLARSTNTSQTPLSPLFSSLPLPASYTYNEVSFGRRLQRNSLQRGYQLITMPNPPKELFARSFGFCLLFESIDQIRVRIERGLAKDRTESLNNWSAPFWTLGGTGQNSFTDATPSDPGKLLLSGNQGTRDVGKHALGTSFGFGPFGAGVSDARDNHLDSKMRITLPGFEGDFYDPDEVETYLRSRGVTIRPGQNFVTAEVDTQWLEEGRRSDPSVQSSPAEWFSPSPDSGSGATSDVAIMTPEDMVWDVTGGGGDNVRPALFDGADGLLSFASPAVSSKRIVTIDVEQLVQELAARGKCLGRAPGFRRQDIIRAFWIASNSGSN</sequence>
<dbReference type="PANTHER" id="PTHR40618">
    <property type="entry name" value="B-ZIP TRANSCRIPTION FACTOR (EUROFUNG)-RELATED"/>
    <property type="match status" value="1"/>
</dbReference>
<dbReference type="SUPFAM" id="SSF57959">
    <property type="entry name" value="Leucine zipper domain"/>
    <property type="match status" value="1"/>
</dbReference>
<evidence type="ECO:0000259" key="3">
    <source>
        <dbReference type="Pfam" id="PF00170"/>
    </source>
</evidence>
<dbReference type="STRING" id="2025994.A0A2T2ZU32"/>
<feature type="region of interest" description="Disordered" evidence="2">
    <location>
        <begin position="279"/>
        <end position="311"/>
    </location>
</feature>
<dbReference type="InterPro" id="IPR046347">
    <property type="entry name" value="bZIP_sf"/>
</dbReference>
<dbReference type="CDD" id="cd14688">
    <property type="entry name" value="bZIP_YAP"/>
    <property type="match status" value="1"/>
</dbReference>
<dbReference type="Pfam" id="PF00170">
    <property type="entry name" value="bZIP_1"/>
    <property type="match status" value="1"/>
</dbReference>
<feature type="compositionally biased region" description="Basic and acidic residues" evidence="2">
    <location>
        <begin position="163"/>
        <end position="178"/>
    </location>
</feature>
<dbReference type="InterPro" id="IPR004827">
    <property type="entry name" value="bZIP"/>
</dbReference>
<evidence type="ECO:0000313" key="4">
    <source>
        <dbReference type="EMBL" id="PSR76757.1"/>
    </source>
</evidence>
<gene>
    <name evidence="4" type="ORF">BD289DRAFT_456903</name>
</gene>
<proteinExistence type="predicted"/>
<dbReference type="OrthoDB" id="3555317at2759"/>
<reference evidence="4 5" key="1">
    <citation type="journal article" date="2018" name="Mycol. Prog.">
        <title>Coniella lustricola, a new species from submerged detritus.</title>
        <authorList>
            <person name="Raudabaugh D.B."/>
            <person name="Iturriaga T."/>
            <person name="Carver A."/>
            <person name="Mondo S."/>
            <person name="Pangilinan J."/>
            <person name="Lipzen A."/>
            <person name="He G."/>
            <person name="Amirebrahimi M."/>
            <person name="Grigoriev I.V."/>
            <person name="Miller A.N."/>
        </authorList>
    </citation>
    <scope>NUCLEOTIDE SEQUENCE [LARGE SCALE GENOMIC DNA]</scope>
    <source>
        <strain evidence="4 5">B22-T-1</strain>
    </source>
</reference>
<accession>A0A2T2ZU32</accession>
<dbReference type="GO" id="GO:0003700">
    <property type="term" value="F:DNA-binding transcription factor activity"/>
    <property type="evidence" value="ECO:0007669"/>
    <property type="project" value="InterPro"/>
</dbReference>
<dbReference type="Proteomes" id="UP000241462">
    <property type="component" value="Unassembled WGS sequence"/>
</dbReference>
<organism evidence="4 5">
    <name type="scientific">Coniella lustricola</name>
    <dbReference type="NCBI Taxonomy" id="2025994"/>
    <lineage>
        <taxon>Eukaryota</taxon>
        <taxon>Fungi</taxon>
        <taxon>Dikarya</taxon>
        <taxon>Ascomycota</taxon>
        <taxon>Pezizomycotina</taxon>
        <taxon>Sordariomycetes</taxon>
        <taxon>Sordariomycetidae</taxon>
        <taxon>Diaporthales</taxon>
        <taxon>Schizoparmaceae</taxon>
        <taxon>Coniella</taxon>
    </lineage>
</organism>
<feature type="coiled-coil region" evidence="1">
    <location>
        <begin position="99"/>
        <end position="126"/>
    </location>
</feature>
<dbReference type="Gene3D" id="1.20.5.170">
    <property type="match status" value="1"/>
</dbReference>
<feature type="region of interest" description="Disordered" evidence="2">
    <location>
        <begin position="162"/>
        <end position="207"/>
    </location>
</feature>
<dbReference type="EMBL" id="KZ678695">
    <property type="protein sequence ID" value="PSR76757.1"/>
    <property type="molecule type" value="Genomic_DNA"/>
</dbReference>
<feature type="domain" description="BZIP" evidence="3">
    <location>
        <begin position="86"/>
        <end position="133"/>
    </location>
</feature>